<comment type="similarity">
    <text evidence="1">Belongs to the ABC transporter superfamily.</text>
</comment>
<proteinExistence type="inferred from homology"/>
<dbReference type="InterPro" id="IPR003593">
    <property type="entry name" value="AAA+_ATPase"/>
</dbReference>
<evidence type="ECO:0000256" key="3">
    <source>
        <dbReference type="ARBA" id="ARBA00022741"/>
    </source>
</evidence>
<evidence type="ECO:0000313" key="7">
    <source>
        <dbReference type="EMBL" id="ACM06814.1"/>
    </source>
</evidence>
<name>B9L5F3_THERP</name>
<dbReference type="Proteomes" id="UP000000447">
    <property type="component" value="Plasmid unnamed"/>
</dbReference>
<dbReference type="Pfam" id="PF00005">
    <property type="entry name" value="ABC_tran"/>
    <property type="match status" value="1"/>
</dbReference>
<dbReference type="CDD" id="cd03224">
    <property type="entry name" value="ABC_TM1139_LivF_branched"/>
    <property type="match status" value="1"/>
</dbReference>
<keyword evidence="5" id="KW-0029">Amino-acid transport</keyword>
<keyword evidence="2" id="KW-0813">Transport</keyword>
<dbReference type="eggNOG" id="COG0410">
    <property type="taxonomic scope" value="Bacteria"/>
</dbReference>
<dbReference type="GO" id="GO:0015658">
    <property type="term" value="F:branched-chain amino acid transmembrane transporter activity"/>
    <property type="evidence" value="ECO:0007669"/>
    <property type="project" value="TreeGrafter"/>
</dbReference>
<keyword evidence="7" id="KW-0614">Plasmid</keyword>
<keyword evidence="3" id="KW-0547">Nucleotide-binding</keyword>
<dbReference type="InterPro" id="IPR017871">
    <property type="entry name" value="ABC_transporter-like_CS"/>
</dbReference>
<dbReference type="InterPro" id="IPR027417">
    <property type="entry name" value="P-loop_NTPase"/>
</dbReference>
<evidence type="ECO:0000256" key="2">
    <source>
        <dbReference type="ARBA" id="ARBA00022448"/>
    </source>
</evidence>
<dbReference type="SMART" id="SM00382">
    <property type="entry name" value="AAA"/>
    <property type="match status" value="1"/>
</dbReference>
<dbReference type="SUPFAM" id="SSF52540">
    <property type="entry name" value="P-loop containing nucleoside triphosphate hydrolases"/>
    <property type="match status" value="1"/>
</dbReference>
<geneLocation type="plasmid" evidence="8">
    <name>Tros</name>
</geneLocation>
<evidence type="ECO:0000259" key="6">
    <source>
        <dbReference type="PROSITE" id="PS50893"/>
    </source>
</evidence>
<sequence>MPDEPLLSIRDLHAYYGQSHVLQGVELTVGQEPLALLGRNGMGKTTLCLAVTGLLPTVRGSIRFAGQELVGKPPHRIAALGIAYVPQGRRIFPSLTVEEHLRLVPRRRRADGGEPWTEERIYTLFPRLAERRRQPAGTLSGGEQQMLAIARALLTNPRLLIMDEPSEGLAPVIVEQLVTTLRHLAQDGLAILLVEQRLAVATAVASRIAIMLSGRIVWETSAAELLGDPERQQRYLGVSAWQAA</sequence>
<dbReference type="PROSITE" id="PS00211">
    <property type="entry name" value="ABC_TRANSPORTER_1"/>
    <property type="match status" value="1"/>
</dbReference>
<dbReference type="GO" id="GO:0005524">
    <property type="term" value="F:ATP binding"/>
    <property type="evidence" value="ECO:0007669"/>
    <property type="project" value="UniProtKB-KW"/>
</dbReference>
<gene>
    <name evidence="7" type="ordered locus">trd_A0080</name>
</gene>
<dbReference type="GO" id="GO:0015807">
    <property type="term" value="P:L-amino acid transport"/>
    <property type="evidence" value="ECO:0007669"/>
    <property type="project" value="TreeGrafter"/>
</dbReference>
<keyword evidence="4" id="KW-0067">ATP-binding</keyword>
<dbReference type="PANTHER" id="PTHR43820">
    <property type="entry name" value="HIGH-AFFINITY BRANCHED-CHAIN AMINO ACID TRANSPORT ATP-BINDING PROTEIN LIVF"/>
    <property type="match status" value="1"/>
</dbReference>
<evidence type="ECO:0000313" key="8">
    <source>
        <dbReference type="Proteomes" id="UP000000447"/>
    </source>
</evidence>
<reference evidence="7 8" key="1">
    <citation type="journal article" date="2009" name="PLoS ONE">
        <title>Complete genome sequence of the aerobic CO-oxidizing thermophile Thermomicrobium roseum.</title>
        <authorList>
            <person name="Wu D."/>
            <person name="Raymond J."/>
            <person name="Wu M."/>
            <person name="Chatterji S."/>
            <person name="Ren Q."/>
            <person name="Graham J.E."/>
            <person name="Bryant D.A."/>
            <person name="Robb F."/>
            <person name="Colman A."/>
            <person name="Tallon L.J."/>
            <person name="Badger J.H."/>
            <person name="Madupu R."/>
            <person name="Ward N.L."/>
            <person name="Eisen J.A."/>
        </authorList>
    </citation>
    <scope>NUCLEOTIDE SEQUENCE [LARGE SCALE GENOMIC DNA]</scope>
    <source>
        <strain evidence="8">ATCC 27502 / DSM 5159 / P-2</strain>
        <plasmid evidence="7">unnamed</plasmid>
    </source>
</reference>
<dbReference type="Gene3D" id="3.40.50.300">
    <property type="entry name" value="P-loop containing nucleotide triphosphate hydrolases"/>
    <property type="match status" value="1"/>
</dbReference>
<dbReference type="PROSITE" id="PS50893">
    <property type="entry name" value="ABC_TRANSPORTER_2"/>
    <property type="match status" value="1"/>
</dbReference>
<evidence type="ECO:0000256" key="4">
    <source>
        <dbReference type="ARBA" id="ARBA00022840"/>
    </source>
</evidence>
<organism evidence="7 8">
    <name type="scientific">Thermomicrobium roseum (strain ATCC 27502 / DSM 5159 / P-2)</name>
    <dbReference type="NCBI Taxonomy" id="309801"/>
    <lineage>
        <taxon>Bacteria</taxon>
        <taxon>Pseudomonadati</taxon>
        <taxon>Thermomicrobiota</taxon>
        <taxon>Thermomicrobia</taxon>
        <taxon>Thermomicrobiales</taxon>
        <taxon>Thermomicrobiaceae</taxon>
        <taxon>Thermomicrobium</taxon>
    </lineage>
</organism>
<dbReference type="InterPro" id="IPR003439">
    <property type="entry name" value="ABC_transporter-like_ATP-bd"/>
</dbReference>
<dbReference type="HOGENOM" id="CLU_000604_1_2_0"/>
<accession>B9L5F3</accession>
<dbReference type="AlphaFoldDB" id="B9L5F3"/>
<feature type="domain" description="ABC transporter" evidence="6">
    <location>
        <begin position="7"/>
        <end position="238"/>
    </location>
</feature>
<evidence type="ECO:0000256" key="5">
    <source>
        <dbReference type="ARBA" id="ARBA00022970"/>
    </source>
</evidence>
<dbReference type="PANTHER" id="PTHR43820:SF2">
    <property type="entry name" value="ABC TRANSPORTER ATP-BINDING PROTEIN"/>
    <property type="match status" value="1"/>
</dbReference>
<dbReference type="InterPro" id="IPR052156">
    <property type="entry name" value="BCAA_Transport_ATP-bd_LivF"/>
</dbReference>
<dbReference type="EMBL" id="CP001276">
    <property type="protein sequence ID" value="ACM06814.1"/>
    <property type="molecule type" value="Genomic_DNA"/>
</dbReference>
<keyword evidence="8" id="KW-1185">Reference proteome</keyword>
<dbReference type="KEGG" id="tro:trd_A0080"/>
<dbReference type="GO" id="GO:0016887">
    <property type="term" value="F:ATP hydrolysis activity"/>
    <property type="evidence" value="ECO:0007669"/>
    <property type="project" value="InterPro"/>
</dbReference>
<dbReference type="RefSeq" id="WP_012642801.1">
    <property type="nucleotide sequence ID" value="NC_011961.1"/>
</dbReference>
<evidence type="ECO:0000256" key="1">
    <source>
        <dbReference type="ARBA" id="ARBA00005417"/>
    </source>
</evidence>
<protein>
    <submittedName>
        <fullName evidence="7">ABC-type branched-chain amino acid transport systems ATPase component</fullName>
    </submittedName>
</protein>
<dbReference type="OrthoDB" id="31646at2"/>